<reference evidence="3" key="3">
    <citation type="submission" date="2025-04" db="UniProtKB">
        <authorList>
            <consortium name="RefSeq"/>
        </authorList>
    </citation>
    <scope>IDENTIFICATION</scope>
    <source>
        <strain evidence="3">CBS 304.34</strain>
    </source>
</reference>
<dbReference type="GeneID" id="54453712"/>
<dbReference type="Proteomes" id="UP000504636">
    <property type="component" value="Unplaced"/>
</dbReference>
<dbReference type="AlphaFoldDB" id="A0A6A6Y6Z1"/>
<dbReference type="RefSeq" id="XP_033571262.1">
    <property type="nucleotide sequence ID" value="XM_033712819.1"/>
</dbReference>
<evidence type="ECO:0000313" key="2">
    <source>
        <dbReference type="Proteomes" id="UP000504636"/>
    </source>
</evidence>
<evidence type="ECO:0000313" key="1">
    <source>
        <dbReference type="EMBL" id="KAF2804298.1"/>
    </source>
</evidence>
<evidence type="ECO:0000313" key="3">
    <source>
        <dbReference type="RefSeq" id="XP_033571262.1"/>
    </source>
</evidence>
<accession>A0A6A6Y6Z1</accession>
<keyword evidence="2" id="KW-1185">Reference proteome</keyword>
<name>A0A6A6Y6Z1_9PEZI</name>
<reference evidence="3" key="2">
    <citation type="submission" date="2020-04" db="EMBL/GenBank/DDBJ databases">
        <authorList>
            <consortium name="NCBI Genome Project"/>
        </authorList>
    </citation>
    <scope>NUCLEOTIDE SEQUENCE</scope>
    <source>
        <strain evidence="3">CBS 304.34</strain>
    </source>
</reference>
<protein>
    <submittedName>
        <fullName evidence="1 3">Uncharacterized protein</fullName>
    </submittedName>
</protein>
<dbReference type="EMBL" id="MU003714">
    <property type="protein sequence ID" value="KAF2804298.1"/>
    <property type="molecule type" value="Genomic_DNA"/>
</dbReference>
<organism evidence="1">
    <name type="scientific">Mytilinidion resinicola</name>
    <dbReference type="NCBI Taxonomy" id="574789"/>
    <lineage>
        <taxon>Eukaryota</taxon>
        <taxon>Fungi</taxon>
        <taxon>Dikarya</taxon>
        <taxon>Ascomycota</taxon>
        <taxon>Pezizomycotina</taxon>
        <taxon>Dothideomycetes</taxon>
        <taxon>Pleosporomycetidae</taxon>
        <taxon>Mytilinidiales</taxon>
        <taxon>Mytilinidiaceae</taxon>
        <taxon>Mytilinidion</taxon>
    </lineage>
</organism>
<proteinExistence type="predicted"/>
<reference evidence="1 3" key="1">
    <citation type="journal article" date="2020" name="Stud. Mycol.">
        <title>101 Dothideomycetes genomes: a test case for predicting lifestyles and emergence of pathogens.</title>
        <authorList>
            <person name="Haridas S."/>
            <person name="Albert R."/>
            <person name="Binder M."/>
            <person name="Bloem J."/>
            <person name="Labutti K."/>
            <person name="Salamov A."/>
            <person name="Andreopoulos B."/>
            <person name="Baker S."/>
            <person name="Barry K."/>
            <person name="Bills G."/>
            <person name="Bluhm B."/>
            <person name="Cannon C."/>
            <person name="Castanera R."/>
            <person name="Culley D."/>
            <person name="Daum C."/>
            <person name="Ezra D."/>
            <person name="Gonzalez J."/>
            <person name="Henrissat B."/>
            <person name="Kuo A."/>
            <person name="Liang C."/>
            <person name="Lipzen A."/>
            <person name="Lutzoni F."/>
            <person name="Magnuson J."/>
            <person name="Mondo S."/>
            <person name="Nolan M."/>
            <person name="Ohm R."/>
            <person name="Pangilinan J."/>
            <person name="Park H.-J."/>
            <person name="Ramirez L."/>
            <person name="Alfaro M."/>
            <person name="Sun H."/>
            <person name="Tritt A."/>
            <person name="Yoshinaga Y."/>
            <person name="Zwiers L.-H."/>
            <person name="Turgeon B."/>
            <person name="Goodwin S."/>
            <person name="Spatafora J."/>
            <person name="Crous P."/>
            <person name="Grigoriev I."/>
        </authorList>
    </citation>
    <scope>NUCLEOTIDE SEQUENCE</scope>
    <source>
        <strain evidence="1 3">CBS 304.34</strain>
    </source>
</reference>
<gene>
    <name evidence="1 3" type="ORF">BDZ99DRAFT_154629</name>
</gene>
<sequence length="265" mass="29676">MRSIHLGWQKYQTIPLSVPAFSRFIRANAIIFQTRTHSRRFDYNDQMVHLAGESICMLCIADISHRSALRPGSWQIMNGISICVHHSTAVYACTNINQETGSENKVRVTGAVQLPADVAVIQTWCFTLCHDLKSTQPTTMQAMARAQRGWMGKAVIIAFCRSDARSKYGSLKLSYFTLIIGSVEHARTSSAYTNTNPASKGDGKAIANVQDTDFSHLYCEQRSTHASVCGIYGDPRHPPINIKREASSEDRHQVEWVECLCHRTL</sequence>